<reference evidence="2" key="1">
    <citation type="journal article" date="2018" name="PLoS Negl. Trop. Dis.">
        <title>Sialome diversity of ticks revealed by RNAseq of single tick salivary glands.</title>
        <authorList>
            <person name="Perner J."/>
            <person name="Kropackova S."/>
            <person name="Kopacek P."/>
            <person name="Ribeiro J.M."/>
        </authorList>
    </citation>
    <scope>NUCLEOTIDE SEQUENCE</scope>
    <source>
        <strain evidence="2">Siblings of single egg batch collected in Ceske Budejovice</strain>
        <tissue evidence="2">Salivary glands</tissue>
    </source>
</reference>
<proteinExistence type="predicted"/>
<feature type="non-terminal residue" evidence="2">
    <location>
        <position position="775"/>
    </location>
</feature>
<feature type="region of interest" description="Disordered" evidence="1">
    <location>
        <begin position="305"/>
        <end position="338"/>
    </location>
</feature>
<feature type="region of interest" description="Disordered" evidence="1">
    <location>
        <begin position="217"/>
        <end position="242"/>
    </location>
</feature>
<dbReference type="AlphaFoldDB" id="A0A147BBN1"/>
<evidence type="ECO:0000313" key="2">
    <source>
        <dbReference type="EMBL" id="JAR88186.1"/>
    </source>
</evidence>
<feature type="compositionally biased region" description="Polar residues" evidence="1">
    <location>
        <begin position="119"/>
        <end position="137"/>
    </location>
</feature>
<accession>A0A147BBN1</accession>
<protein>
    <submittedName>
        <fullName evidence="2">Uncharacterized protein</fullName>
    </submittedName>
</protein>
<feature type="region of interest" description="Disordered" evidence="1">
    <location>
        <begin position="119"/>
        <end position="139"/>
    </location>
</feature>
<dbReference type="EMBL" id="GEGO01007218">
    <property type="protein sequence ID" value="JAR88186.1"/>
    <property type="molecule type" value="Transcribed_RNA"/>
</dbReference>
<feature type="compositionally biased region" description="Polar residues" evidence="1">
    <location>
        <begin position="1"/>
        <end position="12"/>
    </location>
</feature>
<feature type="compositionally biased region" description="Polar residues" evidence="1">
    <location>
        <begin position="22"/>
        <end position="40"/>
    </location>
</feature>
<feature type="region of interest" description="Disordered" evidence="1">
    <location>
        <begin position="1"/>
        <end position="41"/>
    </location>
</feature>
<evidence type="ECO:0000256" key="1">
    <source>
        <dbReference type="SAM" id="MobiDB-lite"/>
    </source>
</evidence>
<sequence>MLQTLSKASEGTNDSDRESEQFSHYSDPQSNLYGTESGETVTKEEGQAPMIRMFGSIPQDIHTTLKTSFCSWVQHKRLESLETAHDAVSSTGSLPAVGFEGTEHSRLLFKVYGEETKASSTTSKNSEPITSKASSPFSEVGTILEEQPNSALSGMTTTSLMSFKSTDTATVVPMDENRPAVHPPGAVVATSSAFKSRKRSVHWFENCVQDADGQFVERSSDYPSPQHEDNNPGTRKKASKSFSCDLVGKAAEIHKHVEQEMVATHEPQPPKADSRKIAECEELSTEHQAPLTVLEDTMAAPATGTYADEQRTSSTQDKSKPVADSGQEESNGKRPNTDTTVLHCSEIMYHGHFSFLAGSCKTSSTAHSSLKVVRTVRINAAKQFNSSLPKRSATSLPKSDCAFNKSFLLPSAVATPNKQKITQNLIIKYGTDMCSPASRSAPRSKIEGRTKCSALSFTPSCHPSAIIEQSVEEVPELHKVARKTNKECSSTATEQKIPAVADMPPGPTALALVAKSQEFVGSMAEEDAAIKGVVRRGATIEHKVDYELAEPSSKEGKLFTNTEENLLEVKPPVEDHGSVTPIIDGCISVKVTQQDSSEFKTATQENGPAKAIASKSIQHTDEGHALDKLVAEACKLSKVTQDNNRSKTAAKNDKFATYTLANSLPPPAEDAAPVTPAAEDFRPIMLAQDNEGNRTTAERSSSVAPIAANLIGPSTAKGYPFQSASHHPTPPISTGEIYVSNAPTDGDCTIRMSTAHCIAQTVMVSRENMFGKPTT</sequence>
<name>A0A147BBN1_IXORI</name>
<organism evidence="2">
    <name type="scientific">Ixodes ricinus</name>
    <name type="common">Common tick</name>
    <name type="synonym">Acarus ricinus</name>
    <dbReference type="NCBI Taxonomy" id="34613"/>
    <lineage>
        <taxon>Eukaryota</taxon>
        <taxon>Metazoa</taxon>
        <taxon>Ecdysozoa</taxon>
        <taxon>Arthropoda</taxon>
        <taxon>Chelicerata</taxon>
        <taxon>Arachnida</taxon>
        <taxon>Acari</taxon>
        <taxon>Parasitiformes</taxon>
        <taxon>Ixodida</taxon>
        <taxon>Ixodoidea</taxon>
        <taxon>Ixodidae</taxon>
        <taxon>Ixodinae</taxon>
        <taxon>Ixodes</taxon>
    </lineage>
</organism>